<comment type="caution">
    <text evidence="2">The sequence shown here is derived from an EMBL/GenBank/DDBJ whole genome shotgun (WGS) entry which is preliminary data.</text>
</comment>
<dbReference type="EMBL" id="NIVC01001465">
    <property type="protein sequence ID" value="PAA67639.1"/>
    <property type="molecule type" value="Genomic_DNA"/>
</dbReference>
<evidence type="ECO:0000256" key="1">
    <source>
        <dbReference type="SAM" id="MobiDB-lite"/>
    </source>
</evidence>
<dbReference type="AlphaFoldDB" id="A0A267F3I0"/>
<reference evidence="2 3" key="1">
    <citation type="submission" date="2017-06" db="EMBL/GenBank/DDBJ databases">
        <title>A platform for efficient transgenesis in Macrostomum lignano, a flatworm model organism for stem cell research.</title>
        <authorList>
            <person name="Berezikov E."/>
        </authorList>
    </citation>
    <scope>NUCLEOTIDE SEQUENCE [LARGE SCALE GENOMIC DNA]</scope>
    <source>
        <strain evidence="2">DV1</strain>
        <tissue evidence="2">Whole organism</tissue>
    </source>
</reference>
<proteinExistence type="predicted"/>
<protein>
    <recommendedName>
        <fullName evidence="4">IRS-type PTB domain-containing protein</fullName>
    </recommendedName>
</protein>
<name>A0A267F3I0_9PLAT</name>
<feature type="region of interest" description="Disordered" evidence="1">
    <location>
        <begin position="79"/>
        <end position="116"/>
    </location>
</feature>
<feature type="compositionally biased region" description="Pro residues" evidence="1">
    <location>
        <begin position="179"/>
        <end position="201"/>
    </location>
</feature>
<keyword evidence="3" id="KW-1185">Reference proteome</keyword>
<feature type="compositionally biased region" description="Acidic residues" evidence="1">
    <location>
        <begin position="101"/>
        <end position="116"/>
    </location>
</feature>
<evidence type="ECO:0008006" key="4">
    <source>
        <dbReference type="Google" id="ProtNLM"/>
    </source>
</evidence>
<evidence type="ECO:0000313" key="3">
    <source>
        <dbReference type="Proteomes" id="UP000215902"/>
    </source>
</evidence>
<gene>
    <name evidence="2" type="ORF">BOX15_Mlig026489g1</name>
</gene>
<evidence type="ECO:0000313" key="2">
    <source>
        <dbReference type="EMBL" id="PAA67639.1"/>
    </source>
</evidence>
<organism evidence="2 3">
    <name type="scientific">Macrostomum lignano</name>
    <dbReference type="NCBI Taxonomy" id="282301"/>
    <lineage>
        <taxon>Eukaryota</taxon>
        <taxon>Metazoa</taxon>
        <taxon>Spiralia</taxon>
        <taxon>Lophotrochozoa</taxon>
        <taxon>Platyhelminthes</taxon>
        <taxon>Rhabditophora</taxon>
        <taxon>Macrostomorpha</taxon>
        <taxon>Macrostomida</taxon>
        <taxon>Macrostomidae</taxon>
        <taxon>Macrostomum</taxon>
    </lineage>
</organism>
<dbReference type="Proteomes" id="UP000215902">
    <property type="component" value="Unassembled WGS sequence"/>
</dbReference>
<sequence>MADGQLELLSDDAHCRLLCSWPYTRIKSFGHMAEIVRIEFGARSCTGQATLRFSFSAAHRPQAKSDFVADMTARLQSPAAAVAQDGGGRCPRYAANRSSSDSDDENADPSAFDDDNYAIATPDVYATVTQPQAQSVPKSPAIQQRSGPAVPPHPTNNEAATTTSSSLTSAEQPRRPSAPAVPRPPPPSVPPPPRPPPPAPPAASTVQDSSIQPTPVQSPTTPVPQPTPPATLPKPSLERRYLSVPIPNSVSPTSGRSASVDNLTAGAEQEAAEANTGVEVAGSTR</sequence>
<dbReference type="Gene3D" id="2.30.29.30">
    <property type="entry name" value="Pleckstrin-homology domain (PH domain)/Phosphotyrosine-binding domain (PTB)"/>
    <property type="match status" value="1"/>
</dbReference>
<dbReference type="InterPro" id="IPR011993">
    <property type="entry name" value="PH-like_dom_sf"/>
</dbReference>
<feature type="region of interest" description="Disordered" evidence="1">
    <location>
        <begin position="129"/>
        <end position="285"/>
    </location>
</feature>
<feature type="compositionally biased region" description="Pro residues" evidence="1">
    <location>
        <begin position="221"/>
        <end position="232"/>
    </location>
</feature>
<accession>A0A267F3I0</accession>
<dbReference type="PRINTS" id="PR01217">
    <property type="entry name" value="PRICHEXTENSN"/>
</dbReference>
<feature type="compositionally biased region" description="Polar residues" evidence="1">
    <location>
        <begin position="129"/>
        <end position="146"/>
    </location>
</feature>
<feature type="compositionally biased region" description="Low complexity" evidence="1">
    <location>
        <begin position="159"/>
        <end position="178"/>
    </location>
</feature>
<feature type="compositionally biased region" description="Polar residues" evidence="1">
    <location>
        <begin position="246"/>
        <end position="262"/>
    </location>
</feature>